<dbReference type="Proteomes" id="UP000199608">
    <property type="component" value="Unassembled WGS sequence"/>
</dbReference>
<dbReference type="PROSITE" id="PS50042">
    <property type="entry name" value="CNMP_BINDING_3"/>
    <property type="match status" value="1"/>
</dbReference>
<dbReference type="RefSeq" id="WP_092232359.1">
    <property type="nucleotide sequence ID" value="NZ_FNLL01000004.1"/>
</dbReference>
<reference evidence="3" key="1">
    <citation type="submission" date="2016-10" db="EMBL/GenBank/DDBJ databases">
        <authorList>
            <person name="Varghese N."/>
            <person name="Submissions S."/>
        </authorList>
    </citation>
    <scope>NUCLEOTIDE SEQUENCE [LARGE SCALE GENOMIC DNA]</scope>
    <source>
        <strain evidence="3">DSM 3384</strain>
    </source>
</reference>
<evidence type="ECO:0000259" key="1">
    <source>
        <dbReference type="PROSITE" id="PS50042"/>
    </source>
</evidence>
<sequence length="149" mass="16572">MDDLKDILTASLVFGSLEKTDIERLEALFDRREIHPGDILAQAENKAEYFFLLGKGTVLLAMDKGKGVVLKTPGDFIGMELLSVKGIYKTTLSVLEKGYVFAVSRKNFLTVIREDSACAEAIMNAWQAYLDNTASFAKNIEDISLPEQF</sequence>
<proteinExistence type="predicted"/>
<gene>
    <name evidence="2" type="ORF">SAMN04487931_104104</name>
</gene>
<name>A0A1H2FDW9_9BACT</name>
<dbReference type="Gene3D" id="2.60.120.10">
    <property type="entry name" value="Jelly Rolls"/>
    <property type="match status" value="1"/>
</dbReference>
<evidence type="ECO:0000313" key="2">
    <source>
        <dbReference type="EMBL" id="SDU05560.1"/>
    </source>
</evidence>
<accession>A0A1H2FDW9</accession>
<dbReference type="SUPFAM" id="SSF51206">
    <property type="entry name" value="cAMP-binding domain-like"/>
    <property type="match status" value="1"/>
</dbReference>
<dbReference type="EMBL" id="FNLL01000004">
    <property type="protein sequence ID" value="SDU05560.1"/>
    <property type="molecule type" value="Genomic_DNA"/>
</dbReference>
<dbReference type="AlphaFoldDB" id="A0A1H2FDW9"/>
<organism evidence="2 3">
    <name type="scientific">Desulfobacula phenolica</name>
    <dbReference type="NCBI Taxonomy" id="90732"/>
    <lineage>
        <taxon>Bacteria</taxon>
        <taxon>Pseudomonadati</taxon>
        <taxon>Thermodesulfobacteriota</taxon>
        <taxon>Desulfobacteria</taxon>
        <taxon>Desulfobacterales</taxon>
        <taxon>Desulfobacteraceae</taxon>
        <taxon>Desulfobacula</taxon>
    </lineage>
</organism>
<dbReference type="Pfam" id="PF00027">
    <property type="entry name" value="cNMP_binding"/>
    <property type="match status" value="1"/>
</dbReference>
<dbReference type="InterPro" id="IPR014710">
    <property type="entry name" value="RmlC-like_jellyroll"/>
</dbReference>
<protein>
    <submittedName>
        <fullName evidence="2">Cyclic nucleotide-binding domain-containing protein</fullName>
    </submittedName>
</protein>
<dbReference type="InterPro" id="IPR000595">
    <property type="entry name" value="cNMP-bd_dom"/>
</dbReference>
<keyword evidence="3" id="KW-1185">Reference proteome</keyword>
<dbReference type="InterPro" id="IPR018490">
    <property type="entry name" value="cNMP-bd_dom_sf"/>
</dbReference>
<evidence type="ECO:0000313" key="3">
    <source>
        <dbReference type="Proteomes" id="UP000199608"/>
    </source>
</evidence>
<feature type="domain" description="Cyclic nucleotide-binding" evidence="1">
    <location>
        <begin position="13"/>
        <end position="112"/>
    </location>
</feature>
<dbReference type="CDD" id="cd00038">
    <property type="entry name" value="CAP_ED"/>
    <property type="match status" value="1"/>
</dbReference>